<organism evidence="1 2">
    <name type="scientific">Zooshikella harenae</name>
    <dbReference type="NCBI Taxonomy" id="2827238"/>
    <lineage>
        <taxon>Bacteria</taxon>
        <taxon>Pseudomonadati</taxon>
        <taxon>Pseudomonadota</taxon>
        <taxon>Gammaproteobacteria</taxon>
        <taxon>Oceanospirillales</taxon>
        <taxon>Zooshikellaceae</taxon>
        <taxon>Zooshikella</taxon>
    </lineage>
</organism>
<name>A0ABS5ZJE0_9GAMM</name>
<dbReference type="RefSeq" id="WP_215822471.1">
    <property type="nucleotide sequence ID" value="NZ_JAGSOY010000179.1"/>
</dbReference>
<accession>A0ABS5ZJE0</accession>
<evidence type="ECO:0000313" key="2">
    <source>
        <dbReference type="Proteomes" id="UP000690515"/>
    </source>
</evidence>
<dbReference type="Proteomes" id="UP000690515">
    <property type="component" value="Unassembled WGS sequence"/>
</dbReference>
<comment type="caution">
    <text evidence="1">The sequence shown here is derived from an EMBL/GenBank/DDBJ whole genome shotgun (WGS) entry which is preliminary data.</text>
</comment>
<gene>
    <name evidence="1" type="ORF">KCG35_24460</name>
</gene>
<dbReference type="EMBL" id="JAGSOY010000179">
    <property type="protein sequence ID" value="MBU2714204.1"/>
    <property type="molecule type" value="Genomic_DNA"/>
</dbReference>
<proteinExistence type="predicted"/>
<keyword evidence="2" id="KW-1185">Reference proteome</keyword>
<reference evidence="1 2" key="1">
    <citation type="submission" date="2021-04" db="EMBL/GenBank/DDBJ databases">
        <authorList>
            <person name="Pira H."/>
            <person name="Risdian C."/>
            <person name="Wink J."/>
        </authorList>
    </citation>
    <scope>NUCLEOTIDE SEQUENCE [LARGE SCALE GENOMIC DNA]</scope>
    <source>
        <strain evidence="1 2">WH53</strain>
    </source>
</reference>
<evidence type="ECO:0000313" key="1">
    <source>
        <dbReference type="EMBL" id="MBU2714204.1"/>
    </source>
</evidence>
<sequence>MVFRTKPWEQYQPNENCSTLELNAPKKNFDIHPTYFSPPPTLIISTTSLRDKNVVIPQEKLNELKNMIFYIQKYSTTVLNYLSAI</sequence>
<protein>
    <submittedName>
        <fullName evidence="1">Uncharacterized protein</fullName>
    </submittedName>
</protein>